<reference evidence="2 3" key="1">
    <citation type="journal article" date="2023" name="BMC Biol.">
        <title>The compact genome of the sponge Oopsacas minuta (Hexactinellida) is lacking key metazoan core genes.</title>
        <authorList>
            <person name="Santini S."/>
            <person name="Schenkelaars Q."/>
            <person name="Jourda C."/>
            <person name="Duchesne M."/>
            <person name="Belahbib H."/>
            <person name="Rocher C."/>
            <person name="Selva M."/>
            <person name="Riesgo A."/>
            <person name="Vervoort M."/>
            <person name="Leys S.P."/>
            <person name="Kodjabachian L."/>
            <person name="Le Bivic A."/>
            <person name="Borchiellini C."/>
            <person name="Claverie J.M."/>
            <person name="Renard E."/>
        </authorList>
    </citation>
    <scope>NUCLEOTIDE SEQUENCE [LARGE SCALE GENOMIC DNA]</scope>
    <source>
        <strain evidence="2">SPO-2</strain>
    </source>
</reference>
<keyword evidence="2" id="KW-0223">Dioxygenase</keyword>
<gene>
    <name evidence="2" type="ORF">LOD99_3316</name>
</gene>
<dbReference type="PANTHER" id="PTHR20883">
    <property type="entry name" value="PHYTANOYL-COA DIOXYGENASE DOMAIN CONTAINING 1"/>
    <property type="match status" value="1"/>
</dbReference>
<dbReference type="InterPro" id="IPR008775">
    <property type="entry name" value="Phytyl_CoA_dOase-like"/>
</dbReference>
<organism evidence="2 3">
    <name type="scientific">Oopsacas minuta</name>
    <dbReference type="NCBI Taxonomy" id="111878"/>
    <lineage>
        <taxon>Eukaryota</taxon>
        <taxon>Metazoa</taxon>
        <taxon>Porifera</taxon>
        <taxon>Hexactinellida</taxon>
        <taxon>Hexasterophora</taxon>
        <taxon>Lyssacinosida</taxon>
        <taxon>Leucopsacidae</taxon>
        <taxon>Oopsacas</taxon>
    </lineage>
</organism>
<evidence type="ECO:0000313" key="2">
    <source>
        <dbReference type="EMBL" id="KAI6653813.1"/>
    </source>
</evidence>
<dbReference type="SUPFAM" id="SSF51197">
    <property type="entry name" value="Clavaminate synthase-like"/>
    <property type="match status" value="1"/>
</dbReference>
<dbReference type="Pfam" id="PF05721">
    <property type="entry name" value="PhyH"/>
    <property type="match status" value="1"/>
</dbReference>
<keyword evidence="3" id="KW-1185">Reference proteome</keyword>
<protein>
    <submittedName>
        <fullName evidence="2">Phytanoyl-CoA dioxygenase family protein</fullName>
    </submittedName>
</protein>
<dbReference type="GO" id="GO:0051213">
    <property type="term" value="F:dioxygenase activity"/>
    <property type="evidence" value="ECO:0007669"/>
    <property type="project" value="UniProtKB-KW"/>
</dbReference>
<dbReference type="Proteomes" id="UP001165289">
    <property type="component" value="Unassembled WGS sequence"/>
</dbReference>
<accession>A0AAV7JYT3</accession>
<sequence length="315" mass="35644">MTAQLESYTLECTDGPVGKRDKTSSTLPHNLLTEEEITRYHKTGYLVKNGLFTSEEMDVFFSTIKNDVIVTGRSHTRLDSEGFYSKLSLWNHPGINLYGAVARSARIIDNVETLLSGYSHGLSAEREEAYHYHSKVMIKEPKVGGAWEWHQDYGYWYNNGCLFPKMISVMVAIDTHTEENGCLQVLEGSHNMGRISHTLTGEQAGADMNRVEQSKSRFKKYPILCNPGDTLFLHCNTLHASAQNKSNYPRWSLICCYNTKSNNPYIPHHHPCYSPLDRWDDSAVLKFKGVGITEGDGTHFMDHEKDLSAKKSGLQ</sequence>
<evidence type="ECO:0000256" key="1">
    <source>
        <dbReference type="ARBA" id="ARBA00001962"/>
    </source>
</evidence>
<comment type="caution">
    <text evidence="2">The sequence shown here is derived from an EMBL/GenBank/DDBJ whole genome shotgun (WGS) entry which is preliminary data.</text>
</comment>
<proteinExistence type="predicted"/>
<comment type="cofactor">
    <cofactor evidence="1">
        <name>Fe cation</name>
        <dbReference type="ChEBI" id="CHEBI:24875"/>
    </cofactor>
</comment>
<name>A0AAV7JYT3_9METZ</name>
<keyword evidence="2" id="KW-0560">Oxidoreductase</keyword>
<evidence type="ECO:0000313" key="3">
    <source>
        <dbReference type="Proteomes" id="UP001165289"/>
    </source>
</evidence>
<dbReference type="Gene3D" id="2.60.120.620">
    <property type="entry name" value="q2cbj1_9rhob like domain"/>
    <property type="match status" value="1"/>
</dbReference>
<dbReference type="PANTHER" id="PTHR20883:SF51">
    <property type="entry name" value="PHYTANOYL-COA HYDROXYLASE"/>
    <property type="match status" value="1"/>
</dbReference>
<dbReference type="EMBL" id="JAKMXF010000255">
    <property type="protein sequence ID" value="KAI6653813.1"/>
    <property type="molecule type" value="Genomic_DNA"/>
</dbReference>
<dbReference type="AlphaFoldDB" id="A0AAV7JYT3"/>